<feature type="transmembrane region" description="Helical" evidence="2">
    <location>
        <begin position="31"/>
        <end position="53"/>
    </location>
</feature>
<evidence type="ECO:0000313" key="4">
    <source>
        <dbReference type="Proteomes" id="UP000266622"/>
    </source>
</evidence>
<keyword evidence="2" id="KW-1133">Transmembrane helix</keyword>
<protein>
    <submittedName>
        <fullName evidence="3">Uncharacterized protein</fullName>
    </submittedName>
</protein>
<dbReference type="EMBL" id="MWMI01000001">
    <property type="protein sequence ID" value="RIB35674.1"/>
    <property type="molecule type" value="Genomic_DNA"/>
</dbReference>
<keyword evidence="2" id="KW-0472">Membrane</keyword>
<dbReference type="Proteomes" id="UP000266622">
    <property type="component" value="Unassembled WGS sequence"/>
</dbReference>
<evidence type="ECO:0000256" key="2">
    <source>
        <dbReference type="SAM" id="Phobius"/>
    </source>
</evidence>
<keyword evidence="2" id="KW-0812">Transmembrane</keyword>
<dbReference type="AlphaFoldDB" id="A0A397WNL4"/>
<comment type="caution">
    <text evidence="3">The sequence shown here is derived from an EMBL/GenBank/DDBJ whole genome shotgun (WGS) entry which is preliminary data.</text>
</comment>
<proteinExistence type="predicted"/>
<organism evidence="3 4">
    <name type="scientific">Candidatus Nanoclepta minutus</name>
    <dbReference type="NCBI Taxonomy" id="1940235"/>
    <lineage>
        <taxon>Archaea</taxon>
        <taxon>Nanobdellota</taxon>
        <taxon>Candidatus Nanoclepta</taxon>
    </lineage>
</organism>
<feature type="coiled-coil region" evidence="1">
    <location>
        <begin position="53"/>
        <end position="82"/>
    </location>
</feature>
<name>A0A397WNL4_9ARCH</name>
<evidence type="ECO:0000256" key="1">
    <source>
        <dbReference type="SAM" id="Coils"/>
    </source>
</evidence>
<feature type="transmembrane region" description="Helical" evidence="2">
    <location>
        <begin position="5"/>
        <end position="25"/>
    </location>
</feature>
<keyword evidence="1" id="KW-0175">Coiled coil</keyword>
<evidence type="ECO:0000313" key="3">
    <source>
        <dbReference type="EMBL" id="RIB35674.1"/>
    </source>
</evidence>
<reference evidence="3 4" key="1">
    <citation type="journal article" date="2018" name="Syst. Appl. Microbiol.">
        <title>A new symbiotic nanoarchaeote (Candidatus Nanoclepta minutus) and its host (Zestosphaera tikiterensis gen. nov., sp. nov.) from a New Zealand hot spring.</title>
        <authorList>
            <person name="St John E."/>
            <person name="Liu Y."/>
            <person name="Podar M."/>
            <person name="Stott M.B."/>
            <person name="Meneghin J."/>
            <person name="Chen Z."/>
            <person name="Lagutin K."/>
            <person name="Mitchell K."/>
            <person name="Reysenbach A.L."/>
        </authorList>
    </citation>
    <scope>NUCLEOTIDE SEQUENCE [LARGE SCALE GENOMIC DNA]</scope>
    <source>
        <strain evidence="3">NZ3</strain>
    </source>
</reference>
<gene>
    <name evidence="3" type="ORF">BXU00_01075</name>
</gene>
<accession>A0A397WNL4</accession>
<sequence>MKDWVLEILVGILLALAGIAGIWYWLNEVVIFIKGAIGPLLAIVGVLLIWIGYEDKKLEKELAEIEKELEKEEKTEEKKEEK</sequence>